<dbReference type="Proteomes" id="UP000663829">
    <property type="component" value="Unassembled WGS sequence"/>
</dbReference>
<sequence length="188" mass="21990">MYQFPTVVVGKAIIDGKNNNSLLPLFNDNDQLSIAFVDSKNSDNDDLIKDIKILLNDDNLKIFSDPCLYIHYIVNNDGQKLILLILSSDVEKKFISIIHERWEIISIYIYCKDEPRKQKWLAKNYSKTTNKIFTDKILLMKHLEDYISNYANDNEKRPLPSLSCFRRQESDFSEHILLQTFASILYFG</sequence>
<organism evidence="1 3">
    <name type="scientific">Didymodactylos carnosus</name>
    <dbReference type="NCBI Taxonomy" id="1234261"/>
    <lineage>
        <taxon>Eukaryota</taxon>
        <taxon>Metazoa</taxon>
        <taxon>Spiralia</taxon>
        <taxon>Gnathifera</taxon>
        <taxon>Rotifera</taxon>
        <taxon>Eurotatoria</taxon>
        <taxon>Bdelloidea</taxon>
        <taxon>Philodinida</taxon>
        <taxon>Philodinidae</taxon>
        <taxon>Didymodactylos</taxon>
    </lineage>
</organism>
<dbReference type="AlphaFoldDB" id="A0A814GBC3"/>
<dbReference type="EMBL" id="CAJOBC010003081">
    <property type="protein sequence ID" value="CAF3765988.1"/>
    <property type="molecule type" value="Genomic_DNA"/>
</dbReference>
<comment type="caution">
    <text evidence="1">The sequence shown here is derived from an EMBL/GenBank/DDBJ whole genome shotgun (WGS) entry which is preliminary data.</text>
</comment>
<dbReference type="Proteomes" id="UP000681722">
    <property type="component" value="Unassembled WGS sequence"/>
</dbReference>
<evidence type="ECO:0000313" key="3">
    <source>
        <dbReference type="Proteomes" id="UP000663829"/>
    </source>
</evidence>
<accession>A0A814GBC3</accession>
<gene>
    <name evidence="1" type="ORF">GPM918_LOCUS13414</name>
    <name evidence="2" type="ORF">SRO942_LOCUS13414</name>
</gene>
<keyword evidence="3" id="KW-1185">Reference proteome</keyword>
<proteinExistence type="predicted"/>
<evidence type="ECO:0000313" key="1">
    <source>
        <dbReference type="EMBL" id="CAF0994247.1"/>
    </source>
</evidence>
<dbReference type="EMBL" id="CAJNOQ010003081">
    <property type="protein sequence ID" value="CAF0994247.1"/>
    <property type="molecule type" value="Genomic_DNA"/>
</dbReference>
<name>A0A814GBC3_9BILA</name>
<evidence type="ECO:0000313" key="2">
    <source>
        <dbReference type="EMBL" id="CAF3765988.1"/>
    </source>
</evidence>
<reference evidence="1" key="1">
    <citation type="submission" date="2021-02" db="EMBL/GenBank/DDBJ databases">
        <authorList>
            <person name="Nowell W R."/>
        </authorList>
    </citation>
    <scope>NUCLEOTIDE SEQUENCE</scope>
</reference>
<protein>
    <submittedName>
        <fullName evidence="1">Uncharacterized protein</fullName>
    </submittedName>
</protein>